<dbReference type="Proteomes" id="UP000191408">
    <property type="component" value="Unassembled WGS sequence"/>
</dbReference>
<evidence type="ECO:0000313" key="2">
    <source>
        <dbReference type="Proteomes" id="UP000191408"/>
    </source>
</evidence>
<evidence type="ECO:0000313" key="1">
    <source>
        <dbReference type="EMBL" id="OQD66722.1"/>
    </source>
</evidence>
<gene>
    <name evidence="1" type="ORF">PENPOL_c004G10209</name>
</gene>
<name>A0A1V6NQC1_PENPO</name>
<reference evidence="2" key="1">
    <citation type="journal article" date="2017" name="Nat. Microbiol.">
        <title>Global analysis of biosynthetic gene clusters reveals vast potential of secondary metabolite production in Penicillium species.</title>
        <authorList>
            <person name="Nielsen J.C."/>
            <person name="Grijseels S."/>
            <person name="Prigent S."/>
            <person name="Ji B."/>
            <person name="Dainat J."/>
            <person name="Nielsen K.F."/>
            <person name="Frisvad J.C."/>
            <person name="Workman M."/>
            <person name="Nielsen J."/>
        </authorList>
    </citation>
    <scope>NUCLEOTIDE SEQUENCE [LARGE SCALE GENOMIC DNA]</scope>
    <source>
        <strain evidence="2">IBT 4502</strain>
    </source>
</reference>
<sequence>MGPQANSKLAVPAATARSVAQVNLGSGLDANGLPIFSRLSGSVMDQLWARVDPQRPAQGSPCYLPG</sequence>
<dbReference type="AlphaFoldDB" id="A0A1V6NQC1"/>
<proteinExistence type="predicted"/>
<dbReference type="EMBL" id="MDYM01000004">
    <property type="protein sequence ID" value="OQD66722.1"/>
    <property type="molecule type" value="Genomic_DNA"/>
</dbReference>
<accession>A0A1V6NQC1</accession>
<keyword evidence="2" id="KW-1185">Reference proteome</keyword>
<protein>
    <submittedName>
        <fullName evidence="1">Uncharacterized protein</fullName>
    </submittedName>
</protein>
<organism evidence="1 2">
    <name type="scientific">Penicillium polonicum</name>
    <dbReference type="NCBI Taxonomy" id="60169"/>
    <lineage>
        <taxon>Eukaryota</taxon>
        <taxon>Fungi</taxon>
        <taxon>Dikarya</taxon>
        <taxon>Ascomycota</taxon>
        <taxon>Pezizomycotina</taxon>
        <taxon>Eurotiomycetes</taxon>
        <taxon>Eurotiomycetidae</taxon>
        <taxon>Eurotiales</taxon>
        <taxon>Aspergillaceae</taxon>
        <taxon>Penicillium</taxon>
    </lineage>
</organism>
<comment type="caution">
    <text evidence="1">The sequence shown here is derived from an EMBL/GenBank/DDBJ whole genome shotgun (WGS) entry which is preliminary data.</text>
</comment>